<accession>A0ABY9JSB1</accession>
<organism evidence="1 2">
    <name type="scientific">Bacillus carboniphilus</name>
    <dbReference type="NCBI Taxonomy" id="86663"/>
    <lineage>
        <taxon>Bacteria</taxon>
        <taxon>Bacillati</taxon>
        <taxon>Bacillota</taxon>
        <taxon>Bacilli</taxon>
        <taxon>Bacillales</taxon>
        <taxon>Bacillaceae</taxon>
        <taxon>Bacillus</taxon>
    </lineage>
</organism>
<protein>
    <submittedName>
        <fullName evidence="1">Uncharacterized protein</fullName>
    </submittedName>
</protein>
<keyword evidence="2" id="KW-1185">Reference proteome</keyword>
<name>A0ABY9JSB1_9BACI</name>
<evidence type="ECO:0000313" key="1">
    <source>
        <dbReference type="EMBL" id="WLR42294.1"/>
    </source>
</evidence>
<proteinExistence type="predicted"/>
<sequence length="229" mass="27705">MNYSFKEVIHNEQADDYLLFKDFCILRDKGLRKDAFKTLDLFIEEAKKWDTKKQKDFACWLFGLFEALSETQNILTYPLEENLLKPILEKWIMSDPKDPRPYRWFGLFLNTYERKKHLNLSIQAGGTKEQQSLLKLIEILFDSLWFSFHHISEDLYLGDIMEDRLLINEIEDLKNKIENEQEVQYINNQLLYYKNLINDWIQFNEEETSGFVDWCKRNGKGYKWIESWI</sequence>
<reference evidence="1 2" key="1">
    <citation type="submission" date="2023-06" db="EMBL/GenBank/DDBJ databases">
        <title>Five Gram-positive bacteria isolated from mangrove sediments in Shenzhen, Guangdong, China.</title>
        <authorList>
            <person name="Yu S."/>
            <person name="Zheng W."/>
            <person name="Huang Y."/>
        </authorList>
    </citation>
    <scope>NUCLEOTIDE SEQUENCE [LARGE SCALE GENOMIC DNA]</scope>
    <source>
        <strain evidence="1 2">SaN35-3</strain>
    </source>
</reference>
<dbReference type="EMBL" id="CP129013">
    <property type="protein sequence ID" value="WLR42294.1"/>
    <property type="molecule type" value="Genomic_DNA"/>
</dbReference>
<dbReference type="Proteomes" id="UP001197974">
    <property type="component" value="Chromosome"/>
</dbReference>
<evidence type="ECO:0000313" key="2">
    <source>
        <dbReference type="Proteomes" id="UP001197974"/>
    </source>
</evidence>
<dbReference type="RefSeq" id="WP_226543449.1">
    <property type="nucleotide sequence ID" value="NZ_CP129013.1"/>
</dbReference>
<gene>
    <name evidence="1" type="ORF">LC087_16460</name>
</gene>